<comment type="caution">
    <text evidence="1">The sequence shown here is derived from an EMBL/GenBank/DDBJ whole genome shotgun (WGS) entry which is preliminary data.</text>
</comment>
<dbReference type="Proteomes" id="UP000013858">
    <property type="component" value="Unassembled WGS sequence"/>
</dbReference>
<keyword evidence="4" id="KW-1185">Reference proteome</keyword>
<reference evidence="1 3" key="1">
    <citation type="submission" date="2013-02" db="EMBL/GenBank/DDBJ databases">
        <title>The Genome Sequence of Enterococcus haemoperoxidus BAA-382.</title>
        <authorList>
            <consortium name="The Broad Institute Genome Sequencing Platform"/>
            <consortium name="The Broad Institute Genome Sequencing Center for Infectious Disease"/>
            <person name="Earl A.M."/>
            <person name="Gilmore M.S."/>
            <person name="Lebreton F."/>
            <person name="Walker B."/>
            <person name="Young S.K."/>
            <person name="Zeng Q."/>
            <person name="Gargeya S."/>
            <person name="Fitzgerald M."/>
            <person name="Haas B."/>
            <person name="Abouelleil A."/>
            <person name="Alvarado L."/>
            <person name="Arachchi H.M."/>
            <person name="Berlin A.M."/>
            <person name="Chapman S.B."/>
            <person name="Dewar J."/>
            <person name="Goldberg J."/>
            <person name="Griggs A."/>
            <person name="Gujja S."/>
            <person name="Hansen M."/>
            <person name="Howarth C."/>
            <person name="Imamovic A."/>
            <person name="Larimer J."/>
            <person name="McCowan C."/>
            <person name="Murphy C."/>
            <person name="Neiman D."/>
            <person name="Pearson M."/>
            <person name="Priest M."/>
            <person name="Roberts A."/>
            <person name="Saif S."/>
            <person name="Shea T."/>
            <person name="Sisk P."/>
            <person name="Sykes S."/>
            <person name="Wortman J."/>
            <person name="Nusbaum C."/>
            <person name="Birren B."/>
        </authorList>
    </citation>
    <scope>NUCLEOTIDE SEQUENCE [LARGE SCALE GENOMIC DNA]</scope>
    <source>
        <strain evidence="1 3">ATCC BAA-382</strain>
    </source>
</reference>
<gene>
    <name evidence="2" type="ORF">I583_00362</name>
    <name evidence="1" type="ORF">UAW_02678</name>
</gene>
<protein>
    <submittedName>
        <fullName evidence="1">Uncharacterized protein</fullName>
    </submittedName>
</protein>
<evidence type="ECO:0000313" key="3">
    <source>
        <dbReference type="Proteomes" id="UP000013858"/>
    </source>
</evidence>
<reference evidence="2 4" key="2">
    <citation type="submission" date="2013-03" db="EMBL/GenBank/DDBJ databases">
        <title>The Genome Sequence of Enterococcus haemoperoxidus BAA-382 (PacBio/Illumina hybrid assembly).</title>
        <authorList>
            <consortium name="The Broad Institute Genomics Platform"/>
            <consortium name="The Broad Institute Genome Sequencing Center for Infectious Disease"/>
            <person name="Earl A."/>
            <person name="Russ C."/>
            <person name="Gilmore M."/>
            <person name="Surin D."/>
            <person name="Walker B."/>
            <person name="Young S."/>
            <person name="Zeng Q."/>
            <person name="Gargeya S."/>
            <person name="Fitzgerald M."/>
            <person name="Haas B."/>
            <person name="Abouelleil A."/>
            <person name="Allen A.W."/>
            <person name="Alvarado L."/>
            <person name="Arachchi H.M."/>
            <person name="Berlin A.M."/>
            <person name="Chapman S.B."/>
            <person name="Gainer-Dewar J."/>
            <person name="Goldberg J."/>
            <person name="Griggs A."/>
            <person name="Gujja S."/>
            <person name="Hansen M."/>
            <person name="Howarth C."/>
            <person name="Imamovic A."/>
            <person name="Ireland A."/>
            <person name="Larimer J."/>
            <person name="McCowan C."/>
            <person name="Murphy C."/>
            <person name="Pearson M."/>
            <person name="Poon T.W."/>
            <person name="Priest M."/>
            <person name="Roberts A."/>
            <person name="Saif S."/>
            <person name="Shea T."/>
            <person name="Sisk P."/>
            <person name="Sykes S."/>
            <person name="Wortman J."/>
            <person name="Nusbaum C."/>
            <person name="Birren B."/>
        </authorList>
    </citation>
    <scope>NUCLEOTIDE SEQUENCE [LARGE SCALE GENOMIC DNA]</scope>
    <source>
        <strain evidence="2 4">ATCC BAA-382</strain>
    </source>
</reference>
<sequence length="48" mass="5545">MYAVKVLHGYIGKDGQRTRDKRCVRIFQTKNYAKKFADKIGGRVKELG</sequence>
<dbReference type="AlphaFoldDB" id="R2SZJ6"/>
<evidence type="ECO:0000313" key="4">
    <source>
        <dbReference type="Proteomes" id="UP000014197"/>
    </source>
</evidence>
<dbReference type="eggNOG" id="ENOG502ZTFW">
    <property type="taxonomic scope" value="Bacteria"/>
</dbReference>
<evidence type="ECO:0000313" key="1">
    <source>
        <dbReference type="EMBL" id="EOH93429.1"/>
    </source>
</evidence>
<dbReference type="EMBL" id="ASVY01000002">
    <property type="protein sequence ID" value="EOT61383.1"/>
    <property type="molecule type" value="Genomic_DNA"/>
</dbReference>
<evidence type="ECO:0000313" key="2">
    <source>
        <dbReference type="EMBL" id="EOT61383.1"/>
    </source>
</evidence>
<name>R2SZJ6_9ENTE</name>
<dbReference type="EMBL" id="AJAR01000025">
    <property type="protein sequence ID" value="EOH93429.1"/>
    <property type="molecule type" value="Genomic_DNA"/>
</dbReference>
<proteinExistence type="predicted"/>
<dbReference type="Proteomes" id="UP000014197">
    <property type="component" value="Unassembled WGS sequence"/>
</dbReference>
<dbReference type="RefSeq" id="WP_010762840.1">
    <property type="nucleotide sequence ID" value="NZ_KB946316.1"/>
</dbReference>
<dbReference type="PATRIC" id="fig|1158608.3.peg.2620"/>
<organism evidence="1 3">
    <name type="scientific">Enterococcus haemoperoxidus ATCC BAA-382</name>
    <dbReference type="NCBI Taxonomy" id="1158608"/>
    <lineage>
        <taxon>Bacteria</taxon>
        <taxon>Bacillati</taxon>
        <taxon>Bacillota</taxon>
        <taxon>Bacilli</taxon>
        <taxon>Lactobacillales</taxon>
        <taxon>Enterococcaceae</taxon>
        <taxon>Enterococcus</taxon>
    </lineage>
</organism>
<accession>R2SZJ6</accession>